<keyword evidence="5 7" id="KW-1133">Transmembrane helix</keyword>
<organism evidence="9 10">
    <name type="scientific">Nocardiopsis kunsanensis</name>
    <dbReference type="NCBI Taxonomy" id="141693"/>
    <lineage>
        <taxon>Bacteria</taxon>
        <taxon>Bacillati</taxon>
        <taxon>Actinomycetota</taxon>
        <taxon>Actinomycetes</taxon>
        <taxon>Streptosporangiales</taxon>
        <taxon>Nocardiopsidaceae</taxon>
        <taxon>Nocardiopsis</taxon>
    </lineage>
</organism>
<evidence type="ECO:0000256" key="8">
    <source>
        <dbReference type="SAM" id="MobiDB-lite"/>
    </source>
</evidence>
<dbReference type="Pfam" id="PF01790">
    <property type="entry name" value="LGT"/>
    <property type="match status" value="1"/>
</dbReference>
<dbReference type="GO" id="GO:0042158">
    <property type="term" value="P:lipoprotein biosynthetic process"/>
    <property type="evidence" value="ECO:0007669"/>
    <property type="project" value="UniProtKB-UniRule"/>
</dbReference>
<dbReference type="GO" id="GO:0005886">
    <property type="term" value="C:plasma membrane"/>
    <property type="evidence" value="ECO:0007669"/>
    <property type="project" value="UniProtKB-SubCell"/>
</dbReference>
<feature type="transmembrane region" description="Helical" evidence="7">
    <location>
        <begin position="140"/>
        <end position="158"/>
    </location>
</feature>
<dbReference type="HAMAP" id="MF_01147">
    <property type="entry name" value="Lgt"/>
    <property type="match status" value="1"/>
</dbReference>
<evidence type="ECO:0000256" key="3">
    <source>
        <dbReference type="ARBA" id="ARBA00022679"/>
    </source>
</evidence>
<evidence type="ECO:0000256" key="6">
    <source>
        <dbReference type="ARBA" id="ARBA00023136"/>
    </source>
</evidence>
<dbReference type="AlphaFoldDB" id="A0A919CEN3"/>
<evidence type="ECO:0000256" key="4">
    <source>
        <dbReference type="ARBA" id="ARBA00022692"/>
    </source>
</evidence>
<comment type="function">
    <text evidence="7">Catalyzes the transfer of the diacylglyceryl group from phosphatidylglycerol to the sulfhydryl group of the N-terminal cysteine of a prolipoprotein, the first step in the formation of mature lipoproteins.</text>
</comment>
<reference evidence="9 10" key="1">
    <citation type="journal article" date="2014" name="Int. J. Syst. Evol. Microbiol.">
        <title>Complete genome sequence of Corynebacterium casei LMG S-19264T (=DSM 44701T), isolated from a smear-ripened cheese.</title>
        <authorList>
            <consortium name="US DOE Joint Genome Institute (JGI-PGF)"/>
            <person name="Walter F."/>
            <person name="Albersmeier A."/>
            <person name="Kalinowski J."/>
            <person name="Ruckert C."/>
        </authorList>
    </citation>
    <scope>NUCLEOTIDE SEQUENCE [LARGE SCALE GENOMIC DNA]</scope>
    <source>
        <strain evidence="9 10">KCTC 19473</strain>
    </source>
</reference>
<feature type="transmembrane region" description="Helical" evidence="7">
    <location>
        <begin position="106"/>
        <end position="128"/>
    </location>
</feature>
<dbReference type="PROSITE" id="PS01311">
    <property type="entry name" value="LGT"/>
    <property type="match status" value="1"/>
</dbReference>
<keyword evidence="2 7" id="KW-1003">Cell membrane</keyword>
<keyword evidence="3 7" id="KW-0808">Transferase</keyword>
<keyword evidence="6 7" id="KW-0472">Membrane</keyword>
<gene>
    <name evidence="9" type="primary">lgt1</name>
    <name evidence="7" type="synonym">lgt</name>
    <name evidence="9" type="ORF">GCM10007147_02860</name>
</gene>
<evidence type="ECO:0000256" key="2">
    <source>
        <dbReference type="ARBA" id="ARBA00022475"/>
    </source>
</evidence>
<protein>
    <recommendedName>
        <fullName evidence="7">Phosphatidylglycerol--prolipoprotein diacylglyceryl transferase</fullName>
        <ecNumber evidence="7">2.5.1.145</ecNumber>
    </recommendedName>
</protein>
<comment type="similarity">
    <text evidence="1 7">Belongs to the Lgt family.</text>
</comment>
<name>A0A919CEN3_9ACTN</name>
<dbReference type="GO" id="GO:0008961">
    <property type="term" value="F:phosphatidylglycerol-prolipoprotein diacylglyceryl transferase activity"/>
    <property type="evidence" value="ECO:0007669"/>
    <property type="project" value="UniProtKB-UniRule"/>
</dbReference>
<feature type="binding site" evidence="7">
    <location>
        <position position="156"/>
    </location>
    <ligand>
        <name>a 1,2-diacyl-sn-glycero-3-phospho-(1'-sn-glycerol)</name>
        <dbReference type="ChEBI" id="CHEBI:64716"/>
    </ligand>
</feature>
<feature type="compositionally biased region" description="Acidic residues" evidence="8">
    <location>
        <begin position="370"/>
        <end position="379"/>
    </location>
</feature>
<comment type="caution">
    <text evidence="9">The sequence shown here is derived from an EMBL/GenBank/DDBJ whole genome shotgun (WGS) entry which is preliminary data.</text>
</comment>
<dbReference type="EMBL" id="BMXL01000001">
    <property type="protein sequence ID" value="GHD15487.1"/>
    <property type="molecule type" value="Genomic_DNA"/>
</dbReference>
<evidence type="ECO:0000313" key="10">
    <source>
        <dbReference type="Proteomes" id="UP000654947"/>
    </source>
</evidence>
<evidence type="ECO:0000256" key="5">
    <source>
        <dbReference type="ARBA" id="ARBA00022989"/>
    </source>
</evidence>
<feature type="transmembrane region" description="Helical" evidence="7">
    <location>
        <begin position="66"/>
        <end position="86"/>
    </location>
</feature>
<evidence type="ECO:0000313" key="9">
    <source>
        <dbReference type="EMBL" id="GHD15487.1"/>
    </source>
</evidence>
<evidence type="ECO:0000256" key="7">
    <source>
        <dbReference type="HAMAP-Rule" id="MF_01147"/>
    </source>
</evidence>
<feature type="region of interest" description="Disordered" evidence="8">
    <location>
        <begin position="321"/>
        <end position="387"/>
    </location>
</feature>
<evidence type="ECO:0000256" key="1">
    <source>
        <dbReference type="ARBA" id="ARBA00007150"/>
    </source>
</evidence>
<feature type="transmembrane region" description="Helical" evidence="7">
    <location>
        <begin position="231"/>
        <end position="250"/>
    </location>
</feature>
<feature type="transmembrane region" description="Helical" evidence="7">
    <location>
        <begin position="36"/>
        <end position="54"/>
    </location>
</feature>
<sequence>MTLPSTASEGAAEHGRALAAIPSPEVNSIPLGLLEIHFYALCILVGVVVAVFWSERRWAAMGGEKGTIMDMAVWAVLLGLVGGRLYHVISDYQLYFVDGQEPVRALFIWEGGLGIWGAVPMGALGVWLVARKRGLSMSKLAFAIAPTIPLAQAIGRWGNYFNQELFGAPTDVPWALEITPLQNGALRPGMIEGVSTYHPTFLYESLWCLGLAVLLAYLGRRFESRLQGGRLFALYIAGYCAGRFWIEALRVDPANDILGFRLNNWVSLLVLAGALAYFFWAGRRLERFSSAVVPGQDEGTQVFGATDPGETHDEGTVYSALDSEEEEGDSTVYSATDLSDLPDQGDGSRGAGRGGTEYHPSPERSSSEGSTEDDADETGTDSGARPD</sequence>
<dbReference type="NCBIfam" id="TIGR00544">
    <property type="entry name" value="lgt"/>
    <property type="match status" value="1"/>
</dbReference>
<feature type="transmembrane region" description="Helical" evidence="7">
    <location>
        <begin position="200"/>
        <end position="219"/>
    </location>
</feature>
<dbReference type="InterPro" id="IPR001640">
    <property type="entry name" value="Lgt"/>
</dbReference>
<accession>A0A919CEN3</accession>
<feature type="transmembrane region" description="Helical" evidence="7">
    <location>
        <begin position="262"/>
        <end position="280"/>
    </location>
</feature>
<proteinExistence type="inferred from homology"/>
<dbReference type="PANTHER" id="PTHR30589">
    <property type="entry name" value="PROLIPOPROTEIN DIACYLGLYCERYL TRANSFERASE"/>
    <property type="match status" value="1"/>
</dbReference>
<comment type="subcellular location">
    <subcellularLocation>
        <location evidence="7">Cell membrane</location>
        <topology evidence="7">Multi-pass membrane protein</topology>
    </subcellularLocation>
</comment>
<keyword evidence="4 7" id="KW-0812">Transmembrane</keyword>
<comment type="catalytic activity">
    <reaction evidence="7">
        <text>L-cysteinyl-[prolipoprotein] + a 1,2-diacyl-sn-glycero-3-phospho-(1'-sn-glycerol) = an S-1,2-diacyl-sn-glyceryl-L-cysteinyl-[prolipoprotein] + sn-glycerol 1-phosphate + H(+)</text>
        <dbReference type="Rhea" id="RHEA:56712"/>
        <dbReference type="Rhea" id="RHEA-COMP:14679"/>
        <dbReference type="Rhea" id="RHEA-COMP:14680"/>
        <dbReference type="ChEBI" id="CHEBI:15378"/>
        <dbReference type="ChEBI" id="CHEBI:29950"/>
        <dbReference type="ChEBI" id="CHEBI:57685"/>
        <dbReference type="ChEBI" id="CHEBI:64716"/>
        <dbReference type="ChEBI" id="CHEBI:140658"/>
        <dbReference type="EC" id="2.5.1.145"/>
    </reaction>
</comment>
<dbReference type="Proteomes" id="UP000654947">
    <property type="component" value="Unassembled WGS sequence"/>
</dbReference>
<keyword evidence="10" id="KW-1185">Reference proteome</keyword>
<dbReference type="EC" id="2.5.1.145" evidence="7"/>
<comment type="pathway">
    <text evidence="7">Protein modification; lipoprotein biosynthesis (diacylglyceryl transfer).</text>
</comment>
<dbReference type="PANTHER" id="PTHR30589:SF0">
    <property type="entry name" value="PHOSPHATIDYLGLYCEROL--PROLIPOPROTEIN DIACYLGLYCERYL TRANSFERASE"/>
    <property type="match status" value="1"/>
</dbReference>